<dbReference type="EMBL" id="FNFP01000001">
    <property type="protein sequence ID" value="SDK16534.1"/>
    <property type="molecule type" value="Genomic_DNA"/>
</dbReference>
<sequence>MKKIVTIAILVLVIVIAVTAYLNQNQVKEKASMIENATISIKVDGEEVGIMNLGSIQDLGEETFHANLKSSGKDPIEYQYTGVPLKTIFQAQEVDIEGNGQVIVRSVDGYTVALSVEEVLQEDNVYLAYERNGEPLGTKEDGGSGPYQIIIRNDPFSQRWTKFVVEVELQ</sequence>
<dbReference type="RefSeq" id="WP_090550880.1">
    <property type="nucleotide sequence ID" value="NZ_FNFP01000001.1"/>
</dbReference>
<evidence type="ECO:0000313" key="2">
    <source>
        <dbReference type="EMBL" id="SDK16534.1"/>
    </source>
</evidence>
<dbReference type="Gene3D" id="3.90.420.10">
    <property type="entry name" value="Oxidoreductase, molybdopterin-binding domain"/>
    <property type="match status" value="1"/>
</dbReference>
<organism evidence="2 3">
    <name type="scientific">Natronincola ferrireducens</name>
    <dbReference type="NCBI Taxonomy" id="393762"/>
    <lineage>
        <taxon>Bacteria</taxon>
        <taxon>Bacillati</taxon>
        <taxon>Bacillota</taxon>
        <taxon>Clostridia</taxon>
        <taxon>Peptostreptococcales</taxon>
        <taxon>Natronincolaceae</taxon>
        <taxon>Natronincola</taxon>
    </lineage>
</organism>
<accession>A0A1G8ZPM8</accession>
<dbReference type="InterPro" id="IPR036374">
    <property type="entry name" value="OxRdtase_Mopterin-bd_sf"/>
</dbReference>
<keyword evidence="3" id="KW-1185">Reference proteome</keyword>
<dbReference type="SUPFAM" id="SSF56524">
    <property type="entry name" value="Oxidoreductase molybdopterin-binding domain"/>
    <property type="match status" value="1"/>
</dbReference>
<evidence type="ECO:0000313" key="3">
    <source>
        <dbReference type="Proteomes" id="UP000198718"/>
    </source>
</evidence>
<dbReference type="Pfam" id="PF00174">
    <property type="entry name" value="Oxidored_molyb"/>
    <property type="match status" value="1"/>
</dbReference>
<dbReference type="AlphaFoldDB" id="A0A1G8ZPM8"/>
<proteinExistence type="predicted"/>
<feature type="domain" description="Oxidoreductase molybdopterin-binding" evidence="1">
    <location>
        <begin position="77"/>
        <end position="168"/>
    </location>
</feature>
<name>A0A1G8ZPM8_9FIRM</name>
<evidence type="ECO:0000259" key="1">
    <source>
        <dbReference type="Pfam" id="PF00174"/>
    </source>
</evidence>
<dbReference type="STRING" id="393762.SAMN05660472_00914"/>
<dbReference type="Proteomes" id="UP000198718">
    <property type="component" value="Unassembled WGS sequence"/>
</dbReference>
<protein>
    <submittedName>
        <fullName evidence="2">Oxidoreductase molybdopterin binding domain-containing protein</fullName>
    </submittedName>
</protein>
<reference evidence="2 3" key="1">
    <citation type="submission" date="2016-10" db="EMBL/GenBank/DDBJ databases">
        <authorList>
            <person name="de Groot N.N."/>
        </authorList>
    </citation>
    <scope>NUCLEOTIDE SEQUENCE [LARGE SCALE GENOMIC DNA]</scope>
    <source>
        <strain evidence="2 3">DSM 18346</strain>
    </source>
</reference>
<dbReference type="InterPro" id="IPR000572">
    <property type="entry name" value="OxRdtase_Mopterin-bd_dom"/>
</dbReference>
<gene>
    <name evidence="2" type="ORF">SAMN05660472_00914</name>
</gene>
<dbReference type="OrthoDB" id="1708196at2"/>